<dbReference type="AlphaFoldDB" id="A0AAE3XKR6"/>
<name>A0AAE3XKR6_9BACT</name>
<reference evidence="1" key="1">
    <citation type="submission" date="2023-07" db="EMBL/GenBank/DDBJ databases">
        <title>Genomic Encyclopedia of Type Strains, Phase IV (KMG-IV): sequencing the most valuable type-strain genomes for metagenomic binning, comparative biology and taxonomic classification.</title>
        <authorList>
            <person name="Goeker M."/>
        </authorList>
    </citation>
    <scope>NUCLEOTIDE SEQUENCE</scope>
    <source>
        <strain evidence="1">DSM 26174</strain>
    </source>
</reference>
<gene>
    <name evidence="1" type="ORF">HNQ88_000779</name>
</gene>
<dbReference type="GO" id="GO:0016301">
    <property type="term" value="F:kinase activity"/>
    <property type="evidence" value="ECO:0007669"/>
    <property type="project" value="UniProtKB-KW"/>
</dbReference>
<dbReference type="Gene3D" id="3.30.420.40">
    <property type="match status" value="2"/>
</dbReference>
<protein>
    <submittedName>
        <fullName evidence="1">N-acetylglucosamine kinase-like BadF-type ATPase</fullName>
    </submittedName>
</protein>
<dbReference type="RefSeq" id="WP_309937274.1">
    <property type="nucleotide sequence ID" value="NZ_AP025305.1"/>
</dbReference>
<keyword evidence="1" id="KW-0418">Kinase</keyword>
<evidence type="ECO:0000313" key="2">
    <source>
        <dbReference type="Proteomes" id="UP001185092"/>
    </source>
</evidence>
<keyword evidence="1" id="KW-0808">Transferase</keyword>
<dbReference type="PANTHER" id="PTHR43190">
    <property type="entry name" value="N-ACETYL-D-GLUCOSAMINE KINASE"/>
    <property type="match status" value="1"/>
</dbReference>
<evidence type="ECO:0000313" key="1">
    <source>
        <dbReference type="EMBL" id="MDR6237803.1"/>
    </source>
</evidence>
<proteinExistence type="predicted"/>
<dbReference type="Gene3D" id="1.10.720.160">
    <property type="match status" value="1"/>
</dbReference>
<dbReference type="InterPro" id="IPR052519">
    <property type="entry name" value="Euk-type_GlcNAc_Kinase"/>
</dbReference>
<keyword evidence="2" id="KW-1185">Reference proteome</keyword>
<organism evidence="1 2">
    <name type="scientific">Aureibacter tunicatorum</name>
    <dbReference type="NCBI Taxonomy" id="866807"/>
    <lineage>
        <taxon>Bacteria</taxon>
        <taxon>Pseudomonadati</taxon>
        <taxon>Bacteroidota</taxon>
        <taxon>Cytophagia</taxon>
        <taxon>Cytophagales</taxon>
        <taxon>Persicobacteraceae</taxon>
        <taxon>Aureibacter</taxon>
    </lineage>
</organism>
<sequence>MQEQFEGQRPEGLVKIVADSGSTKTAWKVYKSGLLMKSVETIGFNPYFLNDRVALDILEREFGEVSDQVSKISFYGAGCGRTAGKIIIKEIFSKVFKNADFLIDTDLLGAAKASLGDESGFVCILGTGSVAGLYDGKKIFKTFGGLGYLLGDEGSGMALGRRLFKAYLEGSMPAHISNLFRQTYDKDGTSMLDELYGADRPNRYLASFARFAYANKSDDWIKAQLEKHFSDFFNSVIFSQIDFTLIDRAAFVGSIAYFFQAFIDGYFSSETDLIFVEKPISSLLD</sequence>
<dbReference type="SUPFAM" id="SSF53067">
    <property type="entry name" value="Actin-like ATPase domain"/>
    <property type="match status" value="2"/>
</dbReference>
<comment type="caution">
    <text evidence="1">The sequence shown here is derived from an EMBL/GenBank/DDBJ whole genome shotgun (WGS) entry which is preliminary data.</text>
</comment>
<dbReference type="CDD" id="cd24079">
    <property type="entry name" value="ASKHA_NBD_PG1100-like"/>
    <property type="match status" value="1"/>
</dbReference>
<dbReference type="EMBL" id="JAVDQD010000001">
    <property type="protein sequence ID" value="MDR6237803.1"/>
    <property type="molecule type" value="Genomic_DNA"/>
</dbReference>
<accession>A0AAE3XKR6</accession>
<dbReference type="Proteomes" id="UP001185092">
    <property type="component" value="Unassembled WGS sequence"/>
</dbReference>
<dbReference type="PANTHER" id="PTHR43190:SF3">
    <property type="entry name" value="N-ACETYL-D-GLUCOSAMINE KINASE"/>
    <property type="match status" value="1"/>
</dbReference>
<dbReference type="InterPro" id="IPR043129">
    <property type="entry name" value="ATPase_NBD"/>
</dbReference>